<evidence type="ECO:0000313" key="1">
    <source>
        <dbReference type="EMBL" id="GBP61831.1"/>
    </source>
</evidence>
<protein>
    <submittedName>
        <fullName evidence="1">Uncharacterized protein</fullName>
    </submittedName>
</protein>
<comment type="caution">
    <text evidence="1">The sequence shown here is derived from an EMBL/GenBank/DDBJ whole genome shotgun (WGS) entry which is preliminary data.</text>
</comment>
<dbReference type="EMBL" id="BGZK01000824">
    <property type="protein sequence ID" value="GBP61831.1"/>
    <property type="molecule type" value="Genomic_DNA"/>
</dbReference>
<sequence length="69" mass="7896">MTVLTCEAIELVHLPLNRPRAEAREGEVRPAPALSPFRPIAARLLCDSRHIRTRTYRYVGPSSRLAWTR</sequence>
<proteinExistence type="predicted"/>
<reference evidence="1 2" key="1">
    <citation type="journal article" date="2019" name="Commun. Biol.">
        <title>The bagworm genome reveals a unique fibroin gene that provides high tensile strength.</title>
        <authorList>
            <person name="Kono N."/>
            <person name="Nakamura H."/>
            <person name="Ohtoshi R."/>
            <person name="Tomita M."/>
            <person name="Numata K."/>
            <person name="Arakawa K."/>
        </authorList>
    </citation>
    <scope>NUCLEOTIDE SEQUENCE [LARGE SCALE GENOMIC DNA]</scope>
</reference>
<dbReference type="AlphaFoldDB" id="A0A4C1XD65"/>
<dbReference type="Proteomes" id="UP000299102">
    <property type="component" value="Unassembled WGS sequence"/>
</dbReference>
<keyword evidence="2" id="KW-1185">Reference proteome</keyword>
<accession>A0A4C1XD65</accession>
<name>A0A4C1XD65_EUMVA</name>
<evidence type="ECO:0000313" key="2">
    <source>
        <dbReference type="Proteomes" id="UP000299102"/>
    </source>
</evidence>
<gene>
    <name evidence="1" type="ORF">EVAR_97273_1</name>
</gene>
<organism evidence="1 2">
    <name type="scientific">Eumeta variegata</name>
    <name type="common">Bagworm moth</name>
    <name type="synonym">Eumeta japonica</name>
    <dbReference type="NCBI Taxonomy" id="151549"/>
    <lineage>
        <taxon>Eukaryota</taxon>
        <taxon>Metazoa</taxon>
        <taxon>Ecdysozoa</taxon>
        <taxon>Arthropoda</taxon>
        <taxon>Hexapoda</taxon>
        <taxon>Insecta</taxon>
        <taxon>Pterygota</taxon>
        <taxon>Neoptera</taxon>
        <taxon>Endopterygota</taxon>
        <taxon>Lepidoptera</taxon>
        <taxon>Glossata</taxon>
        <taxon>Ditrysia</taxon>
        <taxon>Tineoidea</taxon>
        <taxon>Psychidae</taxon>
        <taxon>Oiketicinae</taxon>
        <taxon>Eumeta</taxon>
    </lineage>
</organism>